<comment type="caution">
    <text evidence="3">The sequence shown here is derived from an EMBL/GenBank/DDBJ whole genome shotgun (WGS) entry which is preliminary data.</text>
</comment>
<organism evidence="3 4">
    <name type="scientific">Pseudofulvibacter geojedonensis</name>
    <dbReference type="NCBI Taxonomy" id="1123758"/>
    <lineage>
        <taxon>Bacteria</taxon>
        <taxon>Pseudomonadati</taxon>
        <taxon>Bacteroidota</taxon>
        <taxon>Flavobacteriia</taxon>
        <taxon>Flavobacteriales</taxon>
        <taxon>Flavobacteriaceae</taxon>
        <taxon>Pseudofulvibacter</taxon>
    </lineage>
</organism>
<accession>A0ABW3I162</accession>
<reference evidence="4" key="1">
    <citation type="journal article" date="2019" name="Int. J. Syst. Evol. Microbiol.">
        <title>The Global Catalogue of Microorganisms (GCM) 10K type strain sequencing project: providing services to taxonomists for standard genome sequencing and annotation.</title>
        <authorList>
            <consortium name="The Broad Institute Genomics Platform"/>
            <consortium name="The Broad Institute Genome Sequencing Center for Infectious Disease"/>
            <person name="Wu L."/>
            <person name="Ma J."/>
        </authorList>
    </citation>
    <scope>NUCLEOTIDE SEQUENCE [LARGE SCALE GENOMIC DNA]</scope>
    <source>
        <strain evidence="4">CCUG 62114</strain>
    </source>
</reference>
<evidence type="ECO:0000259" key="2">
    <source>
        <dbReference type="Pfam" id="PF14321"/>
    </source>
</evidence>
<proteinExistence type="predicted"/>
<keyword evidence="4" id="KW-1185">Reference proteome</keyword>
<feature type="chain" id="PRO_5047344101" evidence="1">
    <location>
        <begin position="27"/>
        <end position="310"/>
    </location>
</feature>
<evidence type="ECO:0000256" key="1">
    <source>
        <dbReference type="SAM" id="SignalP"/>
    </source>
</evidence>
<feature type="domain" description="DUF4382" evidence="2">
    <location>
        <begin position="33"/>
        <end position="166"/>
    </location>
</feature>
<evidence type="ECO:0000313" key="3">
    <source>
        <dbReference type="EMBL" id="MFD0963312.1"/>
    </source>
</evidence>
<dbReference type="EMBL" id="JBHTJM010000005">
    <property type="protein sequence ID" value="MFD0963312.1"/>
    <property type="molecule type" value="Genomic_DNA"/>
</dbReference>
<dbReference type="PROSITE" id="PS51257">
    <property type="entry name" value="PROKAR_LIPOPROTEIN"/>
    <property type="match status" value="1"/>
</dbReference>
<feature type="signal peptide" evidence="1">
    <location>
        <begin position="1"/>
        <end position="26"/>
    </location>
</feature>
<name>A0ABW3I162_9FLAO</name>
<evidence type="ECO:0000313" key="4">
    <source>
        <dbReference type="Proteomes" id="UP001596997"/>
    </source>
</evidence>
<protein>
    <submittedName>
        <fullName evidence="3">DUF4382 domain-containing protein</fullName>
    </submittedName>
</protein>
<sequence length="310" mass="33485">MKMFKKNLILKAIVLFGLLITSCSNDDNSSSETAEAKFYITDAPTDNSNVSAVVVTIADLRVNNVSVENFTRTTIDLMQYQNGVKKLLGDLKLQTGTHSNIELVLDYQFDASGNAPGCYVELTNGAKDALNSTVSNISINDTFNVIPFANNNIILDFDIRKAIVSSGGDFELVTTTELQNSVRVVNEGLTGKVSGIMTDAQNTSDMIIAYAYKAGTFNAEVETQGQGSSNVMFSNAVTSSVVSNTTAQYELNFLPEGEYELHFASYSDNNGEFEFSGRLEVESNSEISFNNVQVTSNSSIIVSGAVTGTF</sequence>
<dbReference type="InterPro" id="IPR025491">
    <property type="entry name" value="DUF4382"/>
</dbReference>
<keyword evidence="1" id="KW-0732">Signal</keyword>
<gene>
    <name evidence="3" type="ORF">ACFQ1O_04770</name>
</gene>
<dbReference type="Pfam" id="PF14321">
    <property type="entry name" value="DUF4382"/>
    <property type="match status" value="1"/>
</dbReference>
<dbReference type="Proteomes" id="UP001596997">
    <property type="component" value="Unassembled WGS sequence"/>
</dbReference>